<feature type="transmembrane region" description="Helical" evidence="7">
    <location>
        <begin position="7"/>
        <end position="26"/>
    </location>
</feature>
<evidence type="ECO:0000256" key="5">
    <source>
        <dbReference type="ARBA" id="ARBA00022989"/>
    </source>
</evidence>
<keyword evidence="3" id="KW-1003">Cell membrane</keyword>
<dbReference type="Pfam" id="PF01554">
    <property type="entry name" value="MatE"/>
    <property type="match status" value="2"/>
</dbReference>
<dbReference type="GO" id="GO:0042910">
    <property type="term" value="F:xenobiotic transmembrane transporter activity"/>
    <property type="evidence" value="ECO:0007669"/>
    <property type="project" value="InterPro"/>
</dbReference>
<dbReference type="GO" id="GO:0005886">
    <property type="term" value="C:plasma membrane"/>
    <property type="evidence" value="ECO:0007669"/>
    <property type="project" value="UniProtKB-SubCell"/>
</dbReference>
<keyword evidence="6 7" id="KW-0472">Membrane</keyword>
<evidence type="ECO:0000256" key="7">
    <source>
        <dbReference type="SAM" id="Phobius"/>
    </source>
</evidence>
<evidence type="ECO:0000313" key="8">
    <source>
        <dbReference type="EMBL" id="RGB84518.1"/>
    </source>
</evidence>
<evidence type="ECO:0000256" key="2">
    <source>
        <dbReference type="ARBA" id="ARBA00022448"/>
    </source>
</evidence>
<keyword evidence="2" id="KW-0813">Transport</keyword>
<evidence type="ECO:0000313" key="9">
    <source>
        <dbReference type="Proteomes" id="UP000260782"/>
    </source>
</evidence>
<feature type="transmembrane region" description="Helical" evidence="7">
    <location>
        <begin position="227"/>
        <end position="248"/>
    </location>
</feature>
<dbReference type="GO" id="GO:0015297">
    <property type="term" value="F:antiporter activity"/>
    <property type="evidence" value="ECO:0007669"/>
    <property type="project" value="InterPro"/>
</dbReference>
<keyword evidence="5 7" id="KW-1133">Transmembrane helix</keyword>
<evidence type="ECO:0000256" key="4">
    <source>
        <dbReference type="ARBA" id="ARBA00022692"/>
    </source>
</evidence>
<evidence type="ECO:0000256" key="6">
    <source>
        <dbReference type="ARBA" id="ARBA00023136"/>
    </source>
</evidence>
<feature type="transmembrane region" description="Helical" evidence="7">
    <location>
        <begin position="184"/>
        <end position="207"/>
    </location>
</feature>
<feature type="transmembrane region" description="Helical" evidence="7">
    <location>
        <begin position="155"/>
        <end position="178"/>
    </location>
</feature>
<feature type="transmembrane region" description="Helical" evidence="7">
    <location>
        <begin position="375"/>
        <end position="399"/>
    </location>
</feature>
<organism evidence="8 9">
    <name type="scientific">Faecalibacterium prausnitzii</name>
    <dbReference type="NCBI Taxonomy" id="853"/>
    <lineage>
        <taxon>Bacteria</taxon>
        <taxon>Bacillati</taxon>
        <taxon>Bacillota</taxon>
        <taxon>Clostridia</taxon>
        <taxon>Eubacteriales</taxon>
        <taxon>Oscillospiraceae</taxon>
        <taxon>Faecalibacterium</taxon>
    </lineage>
</organism>
<protein>
    <submittedName>
        <fullName evidence="8">Multidrug transporter MatE</fullName>
    </submittedName>
</protein>
<dbReference type="PANTHER" id="PTHR43823:SF3">
    <property type="entry name" value="MULTIDRUG EXPORT PROTEIN MEPA"/>
    <property type="match status" value="1"/>
</dbReference>
<feature type="transmembrane region" description="Helical" evidence="7">
    <location>
        <begin position="260"/>
        <end position="278"/>
    </location>
</feature>
<reference evidence="8 9" key="1">
    <citation type="submission" date="2018-08" db="EMBL/GenBank/DDBJ databases">
        <title>A genome reference for cultivated species of the human gut microbiota.</title>
        <authorList>
            <person name="Zou Y."/>
            <person name="Xue W."/>
            <person name="Luo G."/>
        </authorList>
    </citation>
    <scope>NUCLEOTIDE SEQUENCE [LARGE SCALE GENOMIC DNA]</scope>
    <source>
        <strain evidence="8 9">AF31-14AC</strain>
    </source>
</reference>
<comment type="subcellular location">
    <subcellularLocation>
        <location evidence="1">Cell membrane</location>
        <topology evidence="1">Multi-pass membrane protein</topology>
    </subcellularLocation>
</comment>
<feature type="transmembrane region" description="Helical" evidence="7">
    <location>
        <begin position="46"/>
        <end position="72"/>
    </location>
</feature>
<dbReference type="InterPro" id="IPR048279">
    <property type="entry name" value="MdtK-like"/>
</dbReference>
<name>A0A3E2TVD0_9FIRM</name>
<feature type="transmembrane region" description="Helical" evidence="7">
    <location>
        <begin position="307"/>
        <end position="327"/>
    </location>
</feature>
<feature type="transmembrane region" description="Helical" evidence="7">
    <location>
        <begin position="405"/>
        <end position="425"/>
    </location>
</feature>
<sequence>MNNKRTFFQYVIPSVLSFALSGVYAIVDGFFVGNSIGDAGLSAINIAYPITAVLQSVGTGIGMGGSVKYSILKAAGNEKKAREFVAGATWLMLLFSAVLTVTVFFTSEKILSALGASGELLTLGNEYIKVIALGAILQVFGTGLVPFMRNYGGSLWAMIAMICGFATNVALDYTFVWVLGRGMYGAALATIIGQGVTMAVALVYCAIKKNLTLKIAPVDTPKTAFQILKIGLAPFGLTLAPNISLVIINRFSVYYGGQEAIATYACISYIICIVYLLLQGVGDGSQPLMSQFYGAGEEKSLKQTKTLAYEFSMVLAVISAILIYLLRGKIGLLFGSSAEVNAGVIKVMPIFLVSVPFDAITRVSAAAFYATEKSVLSYVLTFIEPIIMLVLMLMLPPVFGGQITIWWSAVFAKVITASVSIVLSVRYSAQRNR</sequence>
<dbReference type="PANTHER" id="PTHR43823">
    <property type="entry name" value="SPORULATION PROTEIN YKVU"/>
    <property type="match status" value="1"/>
</dbReference>
<evidence type="ECO:0000256" key="1">
    <source>
        <dbReference type="ARBA" id="ARBA00004651"/>
    </source>
</evidence>
<dbReference type="Proteomes" id="UP000260782">
    <property type="component" value="Unassembled WGS sequence"/>
</dbReference>
<dbReference type="EMBL" id="QVES01000011">
    <property type="protein sequence ID" value="RGB84518.1"/>
    <property type="molecule type" value="Genomic_DNA"/>
</dbReference>
<keyword evidence="4 7" id="KW-0812">Transmembrane</keyword>
<dbReference type="AlphaFoldDB" id="A0A3E2TVD0"/>
<evidence type="ECO:0000256" key="3">
    <source>
        <dbReference type="ARBA" id="ARBA00022475"/>
    </source>
</evidence>
<dbReference type="InterPro" id="IPR002528">
    <property type="entry name" value="MATE_fam"/>
</dbReference>
<dbReference type="PIRSF" id="PIRSF006603">
    <property type="entry name" value="DinF"/>
    <property type="match status" value="1"/>
</dbReference>
<dbReference type="GeneID" id="87799116"/>
<dbReference type="RefSeq" id="WP_003020289.1">
    <property type="nucleotide sequence ID" value="NZ_CABJDF010000009.1"/>
</dbReference>
<feature type="transmembrane region" description="Helical" evidence="7">
    <location>
        <begin position="84"/>
        <end position="107"/>
    </location>
</feature>
<accession>A0A3E2TVD0</accession>
<proteinExistence type="predicted"/>
<comment type="caution">
    <text evidence="8">The sequence shown here is derived from an EMBL/GenBank/DDBJ whole genome shotgun (WGS) entry which is preliminary data.</text>
</comment>
<gene>
    <name evidence="8" type="ORF">DWZ25_10210</name>
</gene>
<feature type="transmembrane region" description="Helical" evidence="7">
    <location>
        <begin position="347"/>
        <end position="368"/>
    </location>
</feature>
<feature type="transmembrane region" description="Helical" evidence="7">
    <location>
        <begin position="127"/>
        <end position="148"/>
    </location>
</feature>
<dbReference type="InterPro" id="IPR051327">
    <property type="entry name" value="MATE_MepA_subfamily"/>
</dbReference>